<organism evidence="3 4">
    <name type="scientific">Bodo saltans</name>
    <name type="common">Flagellated protozoan</name>
    <dbReference type="NCBI Taxonomy" id="75058"/>
    <lineage>
        <taxon>Eukaryota</taxon>
        <taxon>Discoba</taxon>
        <taxon>Euglenozoa</taxon>
        <taxon>Kinetoplastea</taxon>
        <taxon>Metakinetoplastina</taxon>
        <taxon>Eubodonida</taxon>
        <taxon>Bodonidae</taxon>
        <taxon>Bodo</taxon>
    </lineage>
</organism>
<feature type="region of interest" description="Disordered" evidence="2">
    <location>
        <begin position="606"/>
        <end position="703"/>
    </location>
</feature>
<dbReference type="Proteomes" id="UP000051952">
    <property type="component" value="Unassembled WGS sequence"/>
</dbReference>
<feature type="compositionally biased region" description="Low complexity" evidence="2">
    <location>
        <begin position="1"/>
        <end position="61"/>
    </location>
</feature>
<feature type="compositionally biased region" description="Basic and acidic residues" evidence="2">
    <location>
        <begin position="690"/>
        <end position="699"/>
    </location>
</feature>
<evidence type="ECO:0000313" key="4">
    <source>
        <dbReference type="Proteomes" id="UP000051952"/>
    </source>
</evidence>
<name>A0A0S4JKE1_BODSA</name>
<feature type="region of interest" description="Disordered" evidence="2">
    <location>
        <begin position="1117"/>
        <end position="1141"/>
    </location>
</feature>
<accession>A0A0S4JKE1</accession>
<dbReference type="VEuPathDB" id="TriTrypDB:BSAL_35130"/>
<reference evidence="4" key="1">
    <citation type="submission" date="2015-09" db="EMBL/GenBank/DDBJ databases">
        <authorList>
            <consortium name="Pathogen Informatics"/>
        </authorList>
    </citation>
    <scope>NUCLEOTIDE SEQUENCE [LARGE SCALE GENOMIC DNA]</scope>
    <source>
        <strain evidence="4">Lake Konstanz</strain>
    </source>
</reference>
<feature type="region of interest" description="Disordered" evidence="2">
    <location>
        <begin position="1"/>
        <end position="345"/>
    </location>
</feature>
<evidence type="ECO:0000256" key="2">
    <source>
        <dbReference type="SAM" id="MobiDB-lite"/>
    </source>
</evidence>
<feature type="coiled-coil region" evidence="1">
    <location>
        <begin position="937"/>
        <end position="971"/>
    </location>
</feature>
<feature type="compositionally biased region" description="Polar residues" evidence="2">
    <location>
        <begin position="851"/>
        <end position="864"/>
    </location>
</feature>
<evidence type="ECO:0000256" key="1">
    <source>
        <dbReference type="SAM" id="Coils"/>
    </source>
</evidence>
<feature type="compositionally biased region" description="Low complexity" evidence="2">
    <location>
        <begin position="70"/>
        <end position="88"/>
    </location>
</feature>
<keyword evidence="4" id="KW-1185">Reference proteome</keyword>
<dbReference type="AlphaFoldDB" id="A0A0S4JKE1"/>
<keyword evidence="1" id="KW-0175">Coiled coil</keyword>
<feature type="compositionally biased region" description="Low complexity" evidence="2">
    <location>
        <begin position="113"/>
        <end position="133"/>
    </location>
</feature>
<feature type="compositionally biased region" description="Polar residues" evidence="2">
    <location>
        <begin position="642"/>
        <end position="656"/>
    </location>
</feature>
<dbReference type="EMBL" id="CYKH01001991">
    <property type="protein sequence ID" value="CUG92015.1"/>
    <property type="molecule type" value="Genomic_DNA"/>
</dbReference>
<sequence>MLQRSTSSSSSRRSDDTSSSSSDSRSRSPSTNNNRSRQSSVSRGHRSSQGSPQRRSSSEVVKPADDDDGVAAAAVASLSPRSPSSGKASSKEVGSPPSIHNYQDVDAAVGTGSSPQIHAASSPSAPSSPTESAVRSSIGAANNNALPSGAPSGGALGPSVAADSSRDTDEGEEETVSINPDVQSVISGGRVSQRYDAGGDDEDDDDNDLHAFDNSHSRRRLSNSNHNNIDRGQLQLVAGGGDASRSSNNEREANDEEDASSPSSAGRSLFDDAVPPPYSDEPQDAFYSATPERPPNAHNGDGDASLHPTLSALLSGNVAASGSGSTPKLRRKSRSPQHQTAQQESAAAAAAKAVIHQNTLEAAFLAEYIFVHRLAAHSPNALELLFLEETARHTALRETQASIDDCLEGMSEFVVWYQLEWDRKRRSEVLMREVFLPDHPHQLPAAVVPPTVGSPAGGGVAVTMGVGQSALPVGGKRRTGEGSVVGGAKRATALASPALAGAKSAKHVSPRRAAAVVQSQQHQQQHLAPHHLVALHNHRRDVNCSPIVAGSSVDLERFLQGITTAEVSGDDADGTSAAKGASGAISKDQSVVGILATERKLLLEDESALGTEDSSSPQRNGKRRLSFEATGDNNRGDGAGASPTSVMLGSPGNASMNGGIMLPEVLSSKRQQPGGGGHLHRRSGSLSISLHDDSQDDHQLASSGSGVVLHEVSSSPVVATSSQQQKHVTVANAKLHMFGGHISPTLHHSSNHLGASGGRMPLPPKDIDSAMSLLHSLTEESSSSPIRGLGGSGSVASPKMSSVAQLRASVDEARHTDADGLGAVSPTLHMSWAQSCDEEDDERDLPDPFQLSPSGNEHLTAESQNLKEKGKKPKGKNLTTADNEPAPPSAFSGMNSSAAQQKALKVRMIHNIERRIEAAKNSLRGATPQLLGCARRLMELERDASKVRHENAELEAKYLESRQTVIEFQQQTGFRNEAELDTQLHQVLIEHQDQIRALQEETALWKKATKQANLLSTSSARRIRHLEDKIVVQSEHHLRSGDTVPRLQDLTNRQLRLLDHLKRYISAETMRTRREVALAAGRRLLSGNNNHFQRSEEGSSDVLATPNDSAFLEFSAASPARRSHQGGGGSVSPSKAAPTVSTSALALGHDRRHPIQRDVFHRLTASVPALATGGGGGGSFSPSPQQRGGRRAVADAAPLSSSVLRPAHVVGHVWGRVAGDT</sequence>
<feature type="region of interest" description="Disordered" evidence="2">
    <location>
        <begin position="1170"/>
        <end position="1195"/>
    </location>
</feature>
<feature type="compositionally biased region" description="Polar residues" evidence="2">
    <location>
        <begin position="312"/>
        <end position="326"/>
    </location>
</feature>
<proteinExistence type="predicted"/>
<feature type="region of interest" description="Disordered" evidence="2">
    <location>
        <begin position="834"/>
        <end position="899"/>
    </location>
</feature>
<gene>
    <name evidence="3" type="ORF">BSAL_35130</name>
</gene>
<feature type="compositionally biased region" description="Polar residues" evidence="2">
    <location>
        <begin position="176"/>
        <end position="186"/>
    </location>
</feature>
<evidence type="ECO:0000313" key="3">
    <source>
        <dbReference type="EMBL" id="CUG92015.1"/>
    </source>
</evidence>
<protein>
    <submittedName>
        <fullName evidence="3">Uncharacterized protein</fullName>
    </submittedName>
</protein>
<feature type="region of interest" description="Disordered" evidence="2">
    <location>
        <begin position="778"/>
        <end position="797"/>
    </location>
</feature>
<feature type="compositionally biased region" description="Acidic residues" evidence="2">
    <location>
        <begin position="198"/>
        <end position="207"/>
    </location>
</feature>